<protein>
    <recommendedName>
        <fullName evidence="2">Microbial-type PARG catalytic domain-containing protein</fullName>
    </recommendedName>
</protein>
<reference evidence="3" key="2">
    <citation type="submission" date="2023-06" db="EMBL/GenBank/DDBJ databases">
        <authorList>
            <consortium name="Lawrence Berkeley National Laboratory"/>
            <person name="Haridas S."/>
            <person name="Hensen N."/>
            <person name="Bonometti L."/>
            <person name="Westerberg I."/>
            <person name="Brannstrom I.O."/>
            <person name="Guillou S."/>
            <person name="Cros-Aarteil S."/>
            <person name="Calhoun S."/>
            <person name="Kuo A."/>
            <person name="Mondo S."/>
            <person name="Pangilinan J."/>
            <person name="Riley R."/>
            <person name="Labutti K."/>
            <person name="Andreopoulos B."/>
            <person name="Lipzen A."/>
            <person name="Chen C."/>
            <person name="Yanf M."/>
            <person name="Daum C."/>
            <person name="Ng V."/>
            <person name="Clum A."/>
            <person name="Steindorff A."/>
            <person name="Ohm R."/>
            <person name="Martin F."/>
            <person name="Silar P."/>
            <person name="Natvig D."/>
            <person name="Lalanne C."/>
            <person name="Gautier V."/>
            <person name="Ament-Velasquez S.L."/>
            <person name="Kruys A."/>
            <person name="Hutchinson M.I."/>
            <person name="Powell A.J."/>
            <person name="Barry K."/>
            <person name="Miller A.N."/>
            <person name="Grigoriev I.V."/>
            <person name="Debuchy R."/>
            <person name="Gladieux P."/>
            <person name="Thoren M.H."/>
            <person name="Johannesson H."/>
        </authorList>
    </citation>
    <scope>NUCLEOTIDE SEQUENCE</scope>
    <source>
        <strain evidence="3">CBS 118394</strain>
    </source>
</reference>
<dbReference type="InterPro" id="IPR043472">
    <property type="entry name" value="Macro_dom-like"/>
</dbReference>
<dbReference type="SUPFAM" id="SSF52949">
    <property type="entry name" value="Macro domain-like"/>
    <property type="match status" value="1"/>
</dbReference>
<evidence type="ECO:0000256" key="1">
    <source>
        <dbReference type="SAM" id="MobiDB-lite"/>
    </source>
</evidence>
<comment type="caution">
    <text evidence="3">The sequence shown here is derived from an EMBL/GenBank/DDBJ whole genome shotgun (WGS) entry which is preliminary data.</text>
</comment>
<gene>
    <name evidence="3" type="ORF">B0H66DRAFT_624257</name>
</gene>
<dbReference type="EMBL" id="JAUEDM010000004">
    <property type="protein sequence ID" value="KAK3319448.1"/>
    <property type="molecule type" value="Genomic_DNA"/>
</dbReference>
<dbReference type="InterPro" id="IPR012664">
    <property type="entry name" value="CHP02452"/>
</dbReference>
<reference evidence="3" key="1">
    <citation type="journal article" date="2023" name="Mol. Phylogenet. Evol.">
        <title>Genome-scale phylogeny and comparative genomics of the fungal order Sordariales.</title>
        <authorList>
            <person name="Hensen N."/>
            <person name="Bonometti L."/>
            <person name="Westerberg I."/>
            <person name="Brannstrom I.O."/>
            <person name="Guillou S."/>
            <person name="Cros-Aarteil S."/>
            <person name="Calhoun S."/>
            <person name="Haridas S."/>
            <person name="Kuo A."/>
            <person name="Mondo S."/>
            <person name="Pangilinan J."/>
            <person name="Riley R."/>
            <person name="LaButti K."/>
            <person name="Andreopoulos B."/>
            <person name="Lipzen A."/>
            <person name="Chen C."/>
            <person name="Yan M."/>
            <person name="Daum C."/>
            <person name="Ng V."/>
            <person name="Clum A."/>
            <person name="Steindorff A."/>
            <person name="Ohm R.A."/>
            <person name="Martin F."/>
            <person name="Silar P."/>
            <person name="Natvig D.O."/>
            <person name="Lalanne C."/>
            <person name="Gautier V."/>
            <person name="Ament-Velasquez S.L."/>
            <person name="Kruys A."/>
            <person name="Hutchinson M.I."/>
            <person name="Powell A.J."/>
            <person name="Barry K."/>
            <person name="Miller A.N."/>
            <person name="Grigoriev I.V."/>
            <person name="Debuchy R."/>
            <person name="Gladieux P."/>
            <person name="Hiltunen Thoren M."/>
            <person name="Johannesson H."/>
        </authorList>
    </citation>
    <scope>NUCLEOTIDE SEQUENCE</scope>
    <source>
        <strain evidence="3">CBS 118394</strain>
    </source>
</reference>
<dbReference type="Pfam" id="PF10021">
    <property type="entry name" value="PARG_cat_microb"/>
    <property type="match status" value="1"/>
</dbReference>
<keyword evidence="4" id="KW-1185">Reference proteome</keyword>
<accession>A0AAE0I6J1</accession>
<dbReference type="AlphaFoldDB" id="A0AAE0I6J1"/>
<name>A0AAE0I6J1_9PEZI</name>
<evidence type="ECO:0000259" key="2">
    <source>
        <dbReference type="Pfam" id="PF10021"/>
    </source>
</evidence>
<evidence type="ECO:0000313" key="4">
    <source>
        <dbReference type="Proteomes" id="UP001283341"/>
    </source>
</evidence>
<feature type="domain" description="Microbial-type PARG catalytic" evidence="2">
    <location>
        <begin position="95"/>
        <end position="166"/>
    </location>
</feature>
<dbReference type="Proteomes" id="UP001283341">
    <property type="component" value="Unassembled WGS sequence"/>
</dbReference>
<proteinExistence type="predicted"/>
<organism evidence="3 4">
    <name type="scientific">Apodospora peruviana</name>
    <dbReference type="NCBI Taxonomy" id="516989"/>
    <lineage>
        <taxon>Eukaryota</taxon>
        <taxon>Fungi</taxon>
        <taxon>Dikarya</taxon>
        <taxon>Ascomycota</taxon>
        <taxon>Pezizomycotina</taxon>
        <taxon>Sordariomycetes</taxon>
        <taxon>Sordariomycetidae</taxon>
        <taxon>Sordariales</taxon>
        <taxon>Lasiosphaeriaceae</taxon>
        <taxon>Apodospora</taxon>
    </lineage>
</organism>
<sequence length="370" mass="39973">MWKNKAYQDRRKALANIAKETKELTPSIAAQLPSLDPTKSECLELASLPPLTHRKGSGLGTAVRVSNEDSLDAAIKMPSVQILNLQNGQTTATAASETDILDRVLKATAANPSNLNVGTAARVSMLNMASEKSPGGGWLRGSSAQEEAICFRSTLAGSLHRRWYPISVTAGLYTRDVVVFRSSMGDGHKLLMTGTPDVTAAAQLPVVSILSVARIRRPAVKRSNGNEGREKGTDDGEDQDGNHHPSSGGKLSIKKGGELEKGKAGRLLFADANARSLTKDKMRLCLRMAAARGHTMLVLGLLGCGAFGNPPGEVADCWLEVLNEEEFRGGWFKEIWFAVYDRKNEGNFEVFRETLDGKIIGKIETEGDRN</sequence>
<dbReference type="Gene3D" id="3.40.220.10">
    <property type="entry name" value="Leucine Aminopeptidase, subunit E, domain 1"/>
    <property type="match status" value="1"/>
</dbReference>
<evidence type="ECO:0000313" key="3">
    <source>
        <dbReference type="EMBL" id="KAK3319448.1"/>
    </source>
</evidence>
<dbReference type="PANTHER" id="PTHR35596">
    <property type="entry name" value="DUF2263 DOMAIN-CONTAINING PROTEIN"/>
    <property type="match status" value="1"/>
</dbReference>
<feature type="region of interest" description="Disordered" evidence="1">
    <location>
        <begin position="220"/>
        <end position="255"/>
    </location>
</feature>
<dbReference type="PANTHER" id="PTHR35596:SF1">
    <property type="entry name" value="MICROBIAL-TYPE PARG CATALYTIC DOMAIN-CONTAINING PROTEIN"/>
    <property type="match status" value="1"/>
</dbReference>
<dbReference type="NCBIfam" id="TIGR02452">
    <property type="entry name" value="TIGR02452 family protein"/>
    <property type="match status" value="1"/>
</dbReference>
<dbReference type="InterPro" id="IPR019261">
    <property type="entry name" value="PARG_cat_microbial"/>
</dbReference>